<sequence length="416" mass="45355">MHLVAFGLNHHTAPLAIREKLAFPAEVLPEALASLTADVANEAAIVSTCNRTEVYCASPDPQAALLWLANYHRMPMGELAPYLYQLDARDAARHAFRVAAGLDSMVLGETQILGQIKDAVRVAEQHGTMGTLLNALFQKTFAVAKEVRSKTAVGSASVSMAAAAVKLAEQIFPSVSELKVLFIGAGEMIELVATHFAARNPKQLTVANRTLERGQRLAERFGGNAILLSELHDALPQFDVVVTSTASQLPIVGKGMVERAIKQRRHRPVFMLDLAVPRDVEAEVGELNDVFLYTVDDIAGIVEVGREARQDAAREAETIIEGRVVEFLEWLKRRDAVPTIRALRDEAERTRRHALEAAMKQLARGDDAGKVLEALSQSLTNKLMHAPTQALARAAGPEHDALVSTIARLYRLHPDA</sequence>
<evidence type="ECO:0000256" key="12">
    <source>
        <dbReference type="PIRSR" id="PIRSR000445-3"/>
    </source>
</evidence>
<evidence type="ECO:0000256" key="10">
    <source>
        <dbReference type="PIRSR" id="PIRSR000445-1"/>
    </source>
</evidence>
<dbReference type="InterPro" id="IPR015896">
    <property type="entry name" value="4pyrrol_synth_GluRdtase_dimer"/>
</dbReference>
<dbReference type="CDD" id="cd05213">
    <property type="entry name" value="NAD_bind_Glutamyl_tRNA_reduct"/>
    <property type="match status" value="1"/>
</dbReference>
<proteinExistence type="inferred from homology"/>
<dbReference type="SUPFAM" id="SSF51735">
    <property type="entry name" value="NAD(P)-binding Rossmann-fold domains"/>
    <property type="match status" value="1"/>
</dbReference>
<dbReference type="NCBIfam" id="TIGR01035">
    <property type="entry name" value="hemA"/>
    <property type="match status" value="1"/>
</dbReference>
<name>A0A345Y4N0_9NEIS</name>
<comment type="function">
    <text evidence="9">Catalyzes the NADPH-dependent reduction of glutamyl-tRNA(Glu) to glutamate 1-semialdehyde (GSA).</text>
</comment>
<feature type="binding site" evidence="9 11">
    <location>
        <begin position="48"/>
        <end position="51"/>
    </location>
    <ligand>
        <name>substrate</name>
    </ligand>
</feature>
<keyword evidence="4 9" id="KW-0521">NADP</keyword>
<comment type="pathway">
    <text evidence="1 9 14">Porphyrin-containing compound metabolism; protoporphyrin-IX biosynthesis; 5-aminolevulinate from L-glutamyl-tRNA(Glu): step 1/2.</text>
</comment>
<comment type="miscellaneous">
    <text evidence="9">During catalysis, the active site Cys acts as a nucleophile attacking the alpha-carbonyl group of tRNA-bound glutamate with the formation of a thioester intermediate between enzyme and glutamate, and the concomitant release of tRNA(Glu). The thioester intermediate is finally reduced by direct hydride transfer from NADPH, to form the product GSA.</text>
</comment>
<dbReference type="InterPro" id="IPR015895">
    <property type="entry name" value="4pyrrol_synth_GluRdtase_N"/>
</dbReference>
<dbReference type="RefSeq" id="WP_115432817.1">
    <property type="nucleotide sequence ID" value="NZ_CP031337.1"/>
</dbReference>
<dbReference type="SUPFAM" id="SSF69075">
    <property type="entry name" value="Glutamyl tRNA-reductase dimerization domain"/>
    <property type="match status" value="1"/>
</dbReference>
<dbReference type="InterPro" id="IPR036343">
    <property type="entry name" value="GluRdtase_N_sf"/>
</dbReference>
<dbReference type="InterPro" id="IPR000343">
    <property type="entry name" value="4pyrrol_synth_GluRdtase"/>
</dbReference>
<comment type="similarity">
    <text evidence="2 9 14">Belongs to the glutamyl-tRNA reductase family.</text>
</comment>
<feature type="binding site" evidence="9 11">
    <location>
        <position position="115"/>
    </location>
    <ligand>
        <name>substrate</name>
    </ligand>
</feature>
<evidence type="ECO:0000256" key="4">
    <source>
        <dbReference type="ARBA" id="ARBA00022857"/>
    </source>
</evidence>
<feature type="binding site" evidence="9 11">
    <location>
        <begin position="109"/>
        <end position="111"/>
    </location>
    <ligand>
        <name>substrate</name>
    </ligand>
</feature>
<dbReference type="FunFam" id="3.30.460.30:FF:000001">
    <property type="entry name" value="Glutamyl-tRNA reductase"/>
    <property type="match status" value="1"/>
</dbReference>
<dbReference type="InterPro" id="IPR018214">
    <property type="entry name" value="GluRdtase_CS"/>
</dbReference>
<evidence type="ECO:0000256" key="11">
    <source>
        <dbReference type="PIRSR" id="PIRSR000445-2"/>
    </source>
</evidence>
<dbReference type="PANTHER" id="PTHR43013">
    <property type="entry name" value="GLUTAMYL-TRNA REDUCTASE"/>
    <property type="match status" value="1"/>
</dbReference>
<evidence type="ECO:0000313" key="18">
    <source>
        <dbReference type="EMBL" id="AXK38882.1"/>
    </source>
</evidence>
<evidence type="ECO:0000313" key="19">
    <source>
        <dbReference type="Proteomes" id="UP000254537"/>
    </source>
</evidence>
<keyword evidence="6 9" id="KW-0627">Porphyrin biosynthesis</keyword>
<dbReference type="EMBL" id="CP031337">
    <property type="protein sequence ID" value="AXK38882.1"/>
    <property type="molecule type" value="Genomic_DNA"/>
</dbReference>
<dbReference type="PIRSF" id="PIRSF000445">
    <property type="entry name" value="4pyrrol_synth_GluRdtase"/>
    <property type="match status" value="1"/>
</dbReference>
<evidence type="ECO:0000256" key="1">
    <source>
        <dbReference type="ARBA" id="ARBA00005059"/>
    </source>
</evidence>
<evidence type="ECO:0000256" key="5">
    <source>
        <dbReference type="ARBA" id="ARBA00023002"/>
    </source>
</evidence>
<comment type="domain">
    <text evidence="9">Possesses an unusual extended V-shaped dimeric structure with each monomer consisting of three distinct domains arranged along a curved 'spinal' alpha-helix. The N-terminal catalytic domain specifically recognizes the glutamate moiety of the substrate. The second domain is the NADPH-binding domain, and the third C-terminal domain is responsible for dimerization.</text>
</comment>
<dbReference type="GO" id="GO:0019353">
    <property type="term" value="P:protoporphyrinogen IX biosynthetic process from glutamate"/>
    <property type="evidence" value="ECO:0007669"/>
    <property type="project" value="TreeGrafter"/>
</dbReference>
<evidence type="ECO:0000259" key="16">
    <source>
        <dbReference type="Pfam" id="PF01488"/>
    </source>
</evidence>
<dbReference type="Gene3D" id="3.30.460.30">
    <property type="entry name" value="Glutamyl-tRNA reductase, N-terminal domain"/>
    <property type="match status" value="1"/>
</dbReference>
<evidence type="ECO:0000256" key="2">
    <source>
        <dbReference type="ARBA" id="ARBA00005916"/>
    </source>
</evidence>
<evidence type="ECO:0000256" key="7">
    <source>
        <dbReference type="ARBA" id="ARBA00047464"/>
    </source>
</evidence>
<protein>
    <recommendedName>
        <fullName evidence="8 9">Glutamyl-tRNA reductase</fullName>
        <shortName evidence="9">GluTR</shortName>
        <ecNumber evidence="3 9">1.2.1.70</ecNumber>
    </recommendedName>
</protein>
<dbReference type="SUPFAM" id="SSF69742">
    <property type="entry name" value="Glutamyl tRNA-reductase catalytic, N-terminal domain"/>
    <property type="match status" value="1"/>
</dbReference>
<keyword evidence="5 9" id="KW-0560">Oxidoreductase</keyword>
<dbReference type="Pfam" id="PF05201">
    <property type="entry name" value="GlutR_N"/>
    <property type="match status" value="1"/>
</dbReference>
<dbReference type="GO" id="GO:0008883">
    <property type="term" value="F:glutamyl-tRNA reductase activity"/>
    <property type="evidence" value="ECO:0007669"/>
    <property type="project" value="UniProtKB-UniRule"/>
</dbReference>
<comment type="subunit">
    <text evidence="9">Homodimer.</text>
</comment>
<feature type="domain" description="Glutamyl-tRNA reductase N-terminal" evidence="17">
    <location>
        <begin position="7"/>
        <end position="151"/>
    </location>
</feature>
<organism evidence="18 19">
    <name type="scientific">Crenobacter cavernae</name>
    <dbReference type="NCBI Taxonomy" id="2290923"/>
    <lineage>
        <taxon>Bacteria</taxon>
        <taxon>Pseudomonadati</taxon>
        <taxon>Pseudomonadota</taxon>
        <taxon>Betaproteobacteria</taxon>
        <taxon>Neisseriales</taxon>
        <taxon>Neisseriaceae</taxon>
        <taxon>Crenobacter</taxon>
    </lineage>
</organism>
<feature type="domain" description="Quinate/shikimate 5-dehydrogenase/glutamyl-tRNA reductase" evidence="16">
    <location>
        <begin position="166"/>
        <end position="300"/>
    </location>
</feature>
<dbReference type="Gene3D" id="3.40.50.720">
    <property type="entry name" value="NAD(P)-binding Rossmann-like Domain"/>
    <property type="match status" value="1"/>
</dbReference>
<accession>A0A345Y4N0</accession>
<reference evidence="18 19" key="1">
    <citation type="submission" date="2018-07" db="EMBL/GenBank/DDBJ databases">
        <title>Crenobacter cavernae sp. nov., isolated from a karst cave.</title>
        <authorList>
            <person name="Zhu H."/>
        </authorList>
    </citation>
    <scope>NUCLEOTIDE SEQUENCE [LARGE SCALE GENOMIC DNA]</scope>
    <source>
        <strain evidence="18 19">K1W11S-77</strain>
    </source>
</reference>
<evidence type="ECO:0000256" key="6">
    <source>
        <dbReference type="ARBA" id="ARBA00023244"/>
    </source>
</evidence>
<feature type="binding site" evidence="9 12">
    <location>
        <begin position="184"/>
        <end position="189"/>
    </location>
    <ligand>
        <name>NADP(+)</name>
        <dbReference type="ChEBI" id="CHEBI:58349"/>
    </ligand>
</feature>
<gene>
    <name evidence="9" type="primary">hemA</name>
    <name evidence="18" type="ORF">DWG20_05230</name>
</gene>
<dbReference type="Pfam" id="PF01488">
    <property type="entry name" value="Shikimate_DH"/>
    <property type="match status" value="1"/>
</dbReference>
<dbReference type="InterPro" id="IPR036291">
    <property type="entry name" value="NAD(P)-bd_dom_sf"/>
</dbReference>
<evidence type="ECO:0000256" key="9">
    <source>
        <dbReference type="HAMAP-Rule" id="MF_00087"/>
    </source>
</evidence>
<dbReference type="PROSITE" id="PS00747">
    <property type="entry name" value="GLUTR"/>
    <property type="match status" value="1"/>
</dbReference>
<feature type="domain" description="Tetrapyrrole biosynthesis glutamyl-tRNA reductase dimerisation" evidence="15">
    <location>
        <begin position="315"/>
        <end position="412"/>
    </location>
</feature>
<dbReference type="AlphaFoldDB" id="A0A345Y4N0"/>
<evidence type="ECO:0000256" key="3">
    <source>
        <dbReference type="ARBA" id="ARBA00012970"/>
    </source>
</evidence>
<dbReference type="HAMAP" id="MF_00087">
    <property type="entry name" value="Glu_tRNA_reductase"/>
    <property type="match status" value="1"/>
</dbReference>
<evidence type="ECO:0000259" key="15">
    <source>
        <dbReference type="Pfam" id="PF00745"/>
    </source>
</evidence>
<dbReference type="Proteomes" id="UP000254537">
    <property type="component" value="Chromosome"/>
</dbReference>
<dbReference type="PANTHER" id="PTHR43013:SF1">
    <property type="entry name" value="GLUTAMYL-TRNA REDUCTASE"/>
    <property type="match status" value="1"/>
</dbReference>
<dbReference type="KEGG" id="ccah:DWG20_05230"/>
<dbReference type="GO" id="GO:0050661">
    <property type="term" value="F:NADP binding"/>
    <property type="evidence" value="ECO:0007669"/>
    <property type="project" value="InterPro"/>
</dbReference>
<evidence type="ECO:0000256" key="13">
    <source>
        <dbReference type="PIRSR" id="PIRSR000445-4"/>
    </source>
</evidence>
<feature type="site" description="Important for activity" evidence="9 13">
    <location>
        <position position="94"/>
    </location>
</feature>
<dbReference type="EC" id="1.2.1.70" evidence="3 9"/>
<dbReference type="FunFam" id="3.40.50.720:FF:000031">
    <property type="entry name" value="Glutamyl-tRNA reductase"/>
    <property type="match status" value="1"/>
</dbReference>
<dbReference type="OrthoDB" id="110209at2"/>
<feature type="binding site" evidence="9 11">
    <location>
        <position position="104"/>
    </location>
    <ligand>
        <name>substrate</name>
    </ligand>
</feature>
<dbReference type="InterPro" id="IPR006151">
    <property type="entry name" value="Shikm_DH/Glu-tRNA_Rdtase"/>
</dbReference>
<feature type="active site" description="Nucleophile" evidence="9 10">
    <location>
        <position position="49"/>
    </location>
</feature>
<dbReference type="UniPathway" id="UPA00251">
    <property type="reaction ID" value="UER00316"/>
</dbReference>
<evidence type="ECO:0000256" key="14">
    <source>
        <dbReference type="RuleBase" id="RU000584"/>
    </source>
</evidence>
<evidence type="ECO:0000259" key="17">
    <source>
        <dbReference type="Pfam" id="PF05201"/>
    </source>
</evidence>
<dbReference type="Pfam" id="PF00745">
    <property type="entry name" value="GlutR_dimer"/>
    <property type="match status" value="1"/>
</dbReference>
<comment type="catalytic activity">
    <reaction evidence="7 9 14">
        <text>(S)-4-amino-5-oxopentanoate + tRNA(Glu) + NADP(+) = L-glutamyl-tRNA(Glu) + NADPH + H(+)</text>
        <dbReference type="Rhea" id="RHEA:12344"/>
        <dbReference type="Rhea" id="RHEA-COMP:9663"/>
        <dbReference type="Rhea" id="RHEA-COMP:9680"/>
        <dbReference type="ChEBI" id="CHEBI:15378"/>
        <dbReference type="ChEBI" id="CHEBI:57501"/>
        <dbReference type="ChEBI" id="CHEBI:57783"/>
        <dbReference type="ChEBI" id="CHEBI:58349"/>
        <dbReference type="ChEBI" id="CHEBI:78442"/>
        <dbReference type="ChEBI" id="CHEBI:78520"/>
        <dbReference type="EC" id="1.2.1.70"/>
    </reaction>
</comment>
<dbReference type="InterPro" id="IPR036453">
    <property type="entry name" value="GluRdtase_dimer_dom_sf"/>
</dbReference>
<evidence type="ECO:0000256" key="8">
    <source>
        <dbReference type="ARBA" id="ARBA00068659"/>
    </source>
</evidence>